<reference evidence="2" key="1">
    <citation type="journal article" date="2023" name="Nat. Plants">
        <title>Single-cell RNA sequencing provides a high-resolution roadmap for understanding the multicellular compartmentation of specialized metabolism.</title>
        <authorList>
            <person name="Sun S."/>
            <person name="Shen X."/>
            <person name="Li Y."/>
            <person name="Li Y."/>
            <person name="Wang S."/>
            <person name="Li R."/>
            <person name="Zhang H."/>
            <person name="Shen G."/>
            <person name="Guo B."/>
            <person name="Wei J."/>
            <person name="Xu J."/>
            <person name="St-Pierre B."/>
            <person name="Chen S."/>
            <person name="Sun C."/>
        </authorList>
    </citation>
    <scope>NUCLEOTIDE SEQUENCE [LARGE SCALE GENOMIC DNA]</scope>
</reference>
<dbReference type="EMBL" id="CM044702">
    <property type="protein sequence ID" value="KAI5678008.1"/>
    <property type="molecule type" value="Genomic_DNA"/>
</dbReference>
<proteinExistence type="predicted"/>
<dbReference type="Proteomes" id="UP001060085">
    <property type="component" value="Linkage Group LG02"/>
</dbReference>
<organism evidence="1 2">
    <name type="scientific">Catharanthus roseus</name>
    <name type="common">Madagascar periwinkle</name>
    <name type="synonym">Vinca rosea</name>
    <dbReference type="NCBI Taxonomy" id="4058"/>
    <lineage>
        <taxon>Eukaryota</taxon>
        <taxon>Viridiplantae</taxon>
        <taxon>Streptophyta</taxon>
        <taxon>Embryophyta</taxon>
        <taxon>Tracheophyta</taxon>
        <taxon>Spermatophyta</taxon>
        <taxon>Magnoliopsida</taxon>
        <taxon>eudicotyledons</taxon>
        <taxon>Gunneridae</taxon>
        <taxon>Pentapetalae</taxon>
        <taxon>asterids</taxon>
        <taxon>lamiids</taxon>
        <taxon>Gentianales</taxon>
        <taxon>Apocynaceae</taxon>
        <taxon>Rauvolfioideae</taxon>
        <taxon>Vinceae</taxon>
        <taxon>Catharanthinae</taxon>
        <taxon>Catharanthus</taxon>
    </lineage>
</organism>
<evidence type="ECO:0000313" key="1">
    <source>
        <dbReference type="EMBL" id="KAI5678008.1"/>
    </source>
</evidence>
<keyword evidence="2" id="KW-1185">Reference proteome</keyword>
<sequence>MPVAVPSNLEPPPLAIINCLNLDFHPSSDVDISQEDVLEGMLNHISNLIGKPYYVDKLTSSKERLSYARILIEVNAIVTLKQCIWLKGPNGIKIEHKDHNCPSSKSQQQWVRKNVGQMILEDVMKDRNLPVGEFGVPGVSNHSPIMVRLLEKLFLQKVPFKFKNFWRSNIFLSVGRSLAAGGLPCIVLGLCSISDIHATQLLSTAEQVSWWPVVWSSYAIPKTSFITWLAVHDRLATKEGLVRVHILSDNTIISFITELD</sequence>
<accession>A0ACC0BZ87</accession>
<name>A0ACC0BZ87_CATRO</name>
<evidence type="ECO:0000313" key="2">
    <source>
        <dbReference type="Proteomes" id="UP001060085"/>
    </source>
</evidence>
<protein>
    <submittedName>
        <fullName evidence="1">Uncharacterized protein</fullName>
    </submittedName>
</protein>
<gene>
    <name evidence="1" type="ORF">M9H77_08958</name>
</gene>
<comment type="caution">
    <text evidence="1">The sequence shown here is derived from an EMBL/GenBank/DDBJ whole genome shotgun (WGS) entry which is preliminary data.</text>
</comment>